<dbReference type="SUPFAM" id="SSF56104">
    <property type="entry name" value="SAICAR synthase-like"/>
    <property type="match status" value="1"/>
</dbReference>
<keyword evidence="14" id="KW-1185">Reference proteome</keyword>
<evidence type="ECO:0000313" key="13">
    <source>
        <dbReference type="EMBL" id="SFS87120.1"/>
    </source>
</evidence>
<dbReference type="EMBL" id="FOZX01000006">
    <property type="protein sequence ID" value="SFS87120.1"/>
    <property type="molecule type" value="Genomic_DNA"/>
</dbReference>
<dbReference type="NCBIfam" id="TIGR00081">
    <property type="entry name" value="purC"/>
    <property type="match status" value="1"/>
</dbReference>
<protein>
    <recommendedName>
        <fullName evidence="4 11">Phosphoribosylaminoimidazole-succinocarboxamide synthase</fullName>
        <ecNumber evidence="3 11">6.3.2.6</ecNumber>
    </recommendedName>
    <alternativeName>
        <fullName evidence="9 11">SAICAR synthetase</fullName>
    </alternativeName>
</protein>
<dbReference type="GO" id="GO:0005524">
    <property type="term" value="F:ATP binding"/>
    <property type="evidence" value="ECO:0007669"/>
    <property type="project" value="UniProtKB-KW"/>
</dbReference>
<evidence type="ECO:0000256" key="5">
    <source>
        <dbReference type="ARBA" id="ARBA00022598"/>
    </source>
</evidence>
<keyword evidence="5 11" id="KW-0436">Ligase</keyword>
<reference evidence="14" key="1">
    <citation type="submission" date="2016-10" db="EMBL/GenBank/DDBJ databases">
        <authorList>
            <person name="Varghese N."/>
            <person name="Submissions S."/>
        </authorList>
    </citation>
    <scope>NUCLEOTIDE SEQUENCE [LARGE SCALE GENOMIC DNA]</scope>
    <source>
        <strain evidence="14">DSM 44771</strain>
    </source>
</reference>
<evidence type="ECO:0000256" key="2">
    <source>
        <dbReference type="ARBA" id="ARBA00010190"/>
    </source>
</evidence>
<evidence type="ECO:0000256" key="9">
    <source>
        <dbReference type="ARBA" id="ARBA00030409"/>
    </source>
</evidence>
<dbReference type="NCBIfam" id="NF010568">
    <property type="entry name" value="PRK13961.1"/>
    <property type="match status" value="1"/>
</dbReference>
<evidence type="ECO:0000256" key="11">
    <source>
        <dbReference type="HAMAP-Rule" id="MF_00137"/>
    </source>
</evidence>
<dbReference type="InterPro" id="IPR001636">
    <property type="entry name" value="SAICAR_synth"/>
</dbReference>
<evidence type="ECO:0000256" key="10">
    <source>
        <dbReference type="ARBA" id="ARBA00048475"/>
    </source>
</evidence>
<evidence type="ECO:0000259" key="12">
    <source>
        <dbReference type="Pfam" id="PF01259"/>
    </source>
</evidence>
<dbReference type="AlphaFoldDB" id="A0A1I6TD63"/>
<evidence type="ECO:0000256" key="1">
    <source>
        <dbReference type="ARBA" id="ARBA00004672"/>
    </source>
</evidence>
<dbReference type="GO" id="GO:0006189">
    <property type="term" value="P:'de novo' IMP biosynthetic process"/>
    <property type="evidence" value="ECO:0007669"/>
    <property type="project" value="UniProtKB-UniRule"/>
</dbReference>
<dbReference type="PROSITE" id="PS01058">
    <property type="entry name" value="SAICAR_SYNTHETASE_2"/>
    <property type="match status" value="1"/>
</dbReference>
<dbReference type="Gene3D" id="3.30.200.20">
    <property type="entry name" value="Phosphorylase Kinase, domain 1"/>
    <property type="match status" value="1"/>
</dbReference>
<evidence type="ECO:0000256" key="7">
    <source>
        <dbReference type="ARBA" id="ARBA00022755"/>
    </source>
</evidence>
<dbReference type="FunFam" id="3.30.470.20:FF:000015">
    <property type="entry name" value="Phosphoribosylaminoimidazole-succinocarboxamide synthase"/>
    <property type="match status" value="1"/>
</dbReference>
<keyword evidence="8 11" id="KW-0067">ATP-binding</keyword>
<comment type="similarity">
    <text evidence="2 11">Belongs to the SAICAR synthetase family.</text>
</comment>
<evidence type="ECO:0000256" key="4">
    <source>
        <dbReference type="ARBA" id="ARBA00016460"/>
    </source>
</evidence>
<proteinExistence type="inferred from homology"/>
<dbReference type="InterPro" id="IPR018236">
    <property type="entry name" value="SAICAR_synthetase_CS"/>
</dbReference>
<comment type="catalytic activity">
    <reaction evidence="10 11">
        <text>5-amino-1-(5-phospho-D-ribosyl)imidazole-4-carboxylate + L-aspartate + ATP = (2S)-2-[5-amino-1-(5-phospho-beta-D-ribosyl)imidazole-4-carboxamido]succinate + ADP + phosphate + 2 H(+)</text>
        <dbReference type="Rhea" id="RHEA:22628"/>
        <dbReference type="ChEBI" id="CHEBI:15378"/>
        <dbReference type="ChEBI" id="CHEBI:29991"/>
        <dbReference type="ChEBI" id="CHEBI:30616"/>
        <dbReference type="ChEBI" id="CHEBI:43474"/>
        <dbReference type="ChEBI" id="CHEBI:58443"/>
        <dbReference type="ChEBI" id="CHEBI:77657"/>
        <dbReference type="ChEBI" id="CHEBI:456216"/>
        <dbReference type="EC" id="6.3.2.6"/>
    </reaction>
</comment>
<evidence type="ECO:0000256" key="6">
    <source>
        <dbReference type="ARBA" id="ARBA00022741"/>
    </source>
</evidence>
<evidence type="ECO:0000313" key="14">
    <source>
        <dbReference type="Proteomes" id="UP000198852"/>
    </source>
</evidence>
<dbReference type="GO" id="GO:0005737">
    <property type="term" value="C:cytoplasm"/>
    <property type="evidence" value="ECO:0007669"/>
    <property type="project" value="TreeGrafter"/>
</dbReference>
<evidence type="ECO:0000256" key="3">
    <source>
        <dbReference type="ARBA" id="ARBA00012217"/>
    </source>
</evidence>
<keyword evidence="6 11" id="KW-0547">Nucleotide-binding</keyword>
<dbReference type="HAMAP" id="MF_00137">
    <property type="entry name" value="SAICAR_synth"/>
    <property type="match status" value="1"/>
</dbReference>
<dbReference type="STRING" id="95161.SAMN05660874_03895"/>
<dbReference type="UniPathway" id="UPA00074">
    <property type="reaction ID" value="UER00131"/>
</dbReference>
<dbReference type="PANTHER" id="PTHR43700">
    <property type="entry name" value="PHOSPHORIBOSYLAMINOIMIDAZOLE-SUCCINOCARBOXAMIDE SYNTHASE"/>
    <property type="match status" value="1"/>
</dbReference>
<accession>A0A1I6TD63</accession>
<dbReference type="GO" id="GO:0004639">
    <property type="term" value="F:phosphoribosylaminoimidazolesuccinocarboxamide synthase activity"/>
    <property type="evidence" value="ECO:0007669"/>
    <property type="project" value="UniProtKB-UniRule"/>
</dbReference>
<comment type="pathway">
    <text evidence="1 11">Purine metabolism; IMP biosynthesis via de novo pathway; 5-amino-1-(5-phospho-D-ribosyl)imidazole-4-carboxamide from 5-amino-1-(5-phospho-D-ribosyl)imidazole-4-carboxylate: step 1/2.</text>
</comment>
<dbReference type="PANTHER" id="PTHR43700:SF1">
    <property type="entry name" value="PHOSPHORIBOSYLAMINOIMIDAZOLE-SUCCINOCARBOXAMIDE SYNTHASE"/>
    <property type="match status" value="1"/>
</dbReference>
<organism evidence="13 14">
    <name type="scientific">Saccharopolyspora flava</name>
    <dbReference type="NCBI Taxonomy" id="95161"/>
    <lineage>
        <taxon>Bacteria</taxon>
        <taxon>Bacillati</taxon>
        <taxon>Actinomycetota</taxon>
        <taxon>Actinomycetes</taxon>
        <taxon>Pseudonocardiales</taxon>
        <taxon>Pseudonocardiaceae</taxon>
        <taxon>Saccharopolyspora</taxon>
    </lineage>
</organism>
<dbReference type="Pfam" id="PF01259">
    <property type="entry name" value="SAICAR_synt"/>
    <property type="match status" value="1"/>
</dbReference>
<dbReference type="Proteomes" id="UP000198852">
    <property type="component" value="Unassembled WGS sequence"/>
</dbReference>
<name>A0A1I6TD63_9PSEU</name>
<dbReference type="InterPro" id="IPR028923">
    <property type="entry name" value="SAICAR_synt/ADE2_N"/>
</dbReference>
<dbReference type="PROSITE" id="PS01057">
    <property type="entry name" value="SAICAR_SYNTHETASE_1"/>
    <property type="match status" value="1"/>
</dbReference>
<dbReference type="EC" id="6.3.2.6" evidence="3 11"/>
<gene>
    <name evidence="11" type="primary">purC</name>
    <name evidence="13" type="ORF">SAMN05660874_03895</name>
</gene>
<evidence type="ECO:0000256" key="8">
    <source>
        <dbReference type="ARBA" id="ARBA00022840"/>
    </source>
</evidence>
<dbReference type="CDD" id="cd01414">
    <property type="entry name" value="SAICAR_synt_Sc"/>
    <property type="match status" value="1"/>
</dbReference>
<dbReference type="Gene3D" id="3.30.470.20">
    <property type="entry name" value="ATP-grasp fold, B domain"/>
    <property type="match status" value="1"/>
</dbReference>
<keyword evidence="7 11" id="KW-0658">Purine biosynthesis</keyword>
<sequence length="309" mass="34182">MRAVNLRWETMRVVVALADYPQIAAGKVRQLHAVDDEHLLLVASDRISAYDHVLDTPIPDKGAVLTAMSVFWFELLADEVPNHLVAHDDPRIPAEVRGRALLVKRLSMVPVECVARGYLTGSGLIDYQRTGAVCGVSLPDGLVESSRLPEPIFTPATKAEIGEHDENVSFEAVAAQEGAERAAELRDLTLRVYARAAEHARERGVILADTKFEFGLNAAGELVLGDEVLTPDSSRYWPSDGYEAGKVQPSFDKQFVRNWLTSAESGWDRHSDTPPPALPDHIVTATRDRYVEAYERITGRSFADWPKTL</sequence>
<feature type="domain" description="SAICAR synthetase/ADE2 N-terminal" evidence="12">
    <location>
        <begin position="23"/>
        <end position="272"/>
    </location>
</feature>